<sequence>MSERLKWRFIDSGALSPAMNMAIDEAILNVHSQGGTPPTLRFYTWDPATLSIGYFQKAEKEVIIEKVEEYGLGFVRRPTGGRAVLHDQELTYSVVVSENYPGMPSQVNEAYRVISNGLLKGFQQLGLQAEMVSLASEEEKEKYASMGSAACFDSPSWYELVVEGKKVAGSAQTRQRGTILQHGSILLNMDVDKLFNLLHFSSDRLRQRMKDSFLQKAVAINHVSDRKVSLQEATEAFFKGFEEGLSIELVPGTLTIEEEELANQLVVERYGKHEWNFKR</sequence>
<evidence type="ECO:0000256" key="2">
    <source>
        <dbReference type="ARBA" id="ARBA00023315"/>
    </source>
</evidence>
<comment type="similarity">
    <text evidence="3">Belongs to the octanoyltransferase LipM family.</text>
</comment>
<evidence type="ECO:0000313" key="6">
    <source>
        <dbReference type="Proteomes" id="UP001519343"/>
    </source>
</evidence>
<comment type="caution">
    <text evidence="5">The sequence shown here is derived from an EMBL/GenBank/DDBJ whole genome shotgun (WGS) entry which is preliminary data.</text>
</comment>
<feature type="active site" description="Acyl-thioester intermediate" evidence="3">
    <location>
        <position position="151"/>
    </location>
</feature>
<evidence type="ECO:0000256" key="3">
    <source>
        <dbReference type="HAMAP-Rule" id="MF_02118"/>
    </source>
</evidence>
<dbReference type="InterPro" id="IPR045864">
    <property type="entry name" value="aa-tRNA-synth_II/BPL/LPL"/>
</dbReference>
<dbReference type="InterPro" id="IPR050664">
    <property type="entry name" value="Octanoyltrans_LipM/LipL"/>
</dbReference>
<dbReference type="CDD" id="cd16443">
    <property type="entry name" value="LplA"/>
    <property type="match status" value="1"/>
</dbReference>
<dbReference type="EC" id="2.3.1.181" evidence="3"/>
<dbReference type="PANTHER" id="PTHR43679:SF2">
    <property type="entry name" value="OCTANOYL-[GCVH]:PROTEIN N-OCTANOYLTRANSFERASE"/>
    <property type="match status" value="1"/>
</dbReference>
<feature type="domain" description="BPL/LPL catalytic" evidence="4">
    <location>
        <begin position="34"/>
        <end position="249"/>
    </location>
</feature>
<dbReference type="Proteomes" id="UP001519343">
    <property type="component" value="Unassembled WGS sequence"/>
</dbReference>
<keyword evidence="2 3" id="KW-0012">Acyltransferase</keyword>
<dbReference type="Gene3D" id="3.30.930.10">
    <property type="entry name" value="Bira Bifunctional Protein, Domain 2"/>
    <property type="match status" value="1"/>
</dbReference>
<dbReference type="RefSeq" id="WP_209810853.1">
    <property type="nucleotide sequence ID" value="NZ_JAGGKT010000008.1"/>
</dbReference>
<comment type="pathway">
    <text evidence="3">Protein modification; protein lipoylation via endogenous pathway; protein N(6)-(lipoyl)lysine from octanoyl-[acyl-carrier-protein].</text>
</comment>
<keyword evidence="1 3" id="KW-0808">Transferase</keyword>
<comment type="miscellaneous">
    <text evidence="3">In the reaction, the free carboxyl group of octanoic acid is attached via an amide linkage to the epsilon-amino group of a specific lysine residue of lipoyl domains of lipoate-dependent enzymes. The reaction proceeds via an octanoyl-thioester enzyme intermediate.</text>
</comment>
<keyword evidence="5" id="KW-0436">Ligase</keyword>
<name>A0ABS4GSJ1_9BACL</name>
<dbReference type="InterPro" id="IPR024898">
    <property type="entry name" value="LipM"/>
</dbReference>
<comment type="function">
    <text evidence="3">Catalyzes the transfer of endogenously produced octanoic acid from octanoyl-acyl-carrier-protein onto the lipoyl domain of GcvH, an intermediate carrier during protein lipoylation.</text>
</comment>
<evidence type="ECO:0000256" key="1">
    <source>
        <dbReference type="ARBA" id="ARBA00022679"/>
    </source>
</evidence>
<evidence type="ECO:0000313" key="5">
    <source>
        <dbReference type="EMBL" id="MBP1932815.1"/>
    </source>
</evidence>
<organism evidence="5 6">
    <name type="scientific">Ammoniphilus resinae</name>
    <dbReference type="NCBI Taxonomy" id="861532"/>
    <lineage>
        <taxon>Bacteria</taxon>
        <taxon>Bacillati</taxon>
        <taxon>Bacillota</taxon>
        <taxon>Bacilli</taxon>
        <taxon>Bacillales</taxon>
        <taxon>Paenibacillaceae</taxon>
        <taxon>Aneurinibacillus group</taxon>
        <taxon>Ammoniphilus</taxon>
    </lineage>
</organism>
<dbReference type="PANTHER" id="PTHR43679">
    <property type="entry name" value="OCTANOYLTRANSFERASE LIPM-RELATED"/>
    <property type="match status" value="1"/>
</dbReference>
<dbReference type="HAMAP" id="MF_02118">
    <property type="entry name" value="LipM"/>
    <property type="match status" value="1"/>
</dbReference>
<dbReference type="GO" id="GO:0016979">
    <property type="term" value="F:lipoate-protein ligase activity"/>
    <property type="evidence" value="ECO:0007669"/>
    <property type="project" value="UniProtKB-EC"/>
</dbReference>
<protein>
    <recommendedName>
        <fullName evidence="3">Octanoyltransferase LipM</fullName>
        <ecNumber evidence="3">2.3.1.181</ecNumber>
    </recommendedName>
    <alternativeName>
        <fullName evidence="3">Octanoyl-[acyl-carrier-protein]:[GcvH] N-octanoyltransferase</fullName>
    </alternativeName>
</protein>
<gene>
    <name evidence="3" type="primary">lipM</name>
    <name evidence="5" type="ORF">J2Z37_002826</name>
</gene>
<accession>A0ABS4GSJ1</accession>
<dbReference type="SUPFAM" id="SSF55681">
    <property type="entry name" value="Class II aaRS and biotin synthetases"/>
    <property type="match status" value="1"/>
</dbReference>
<comment type="catalytic activity">
    <reaction evidence="3">
        <text>octanoyl-[ACP] + L-lysyl-[protein] = N(6)-octanoyl-L-lysyl-[protein] + holo-[ACP] + H(+)</text>
        <dbReference type="Rhea" id="RHEA:17665"/>
        <dbReference type="Rhea" id="RHEA-COMP:9636"/>
        <dbReference type="Rhea" id="RHEA-COMP:9685"/>
        <dbReference type="Rhea" id="RHEA-COMP:9752"/>
        <dbReference type="Rhea" id="RHEA-COMP:9928"/>
        <dbReference type="ChEBI" id="CHEBI:15378"/>
        <dbReference type="ChEBI" id="CHEBI:29969"/>
        <dbReference type="ChEBI" id="CHEBI:64479"/>
        <dbReference type="ChEBI" id="CHEBI:78463"/>
        <dbReference type="ChEBI" id="CHEBI:78809"/>
        <dbReference type="EC" id="2.3.1.181"/>
    </reaction>
</comment>
<keyword evidence="6" id="KW-1185">Reference proteome</keyword>
<proteinExistence type="inferred from homology"/>
<dbReference type="InterPro" id="IPR004143">
    <property type="entry name" value="BPL_LPL_catalytic"/>
</dbReference>
<comment type="subunit">
    <text evidence="3">Monomer.</text>
</comment>
<dbReference type="PROSITE" id="PS51733">
    <property type="entry name" value="BPL_LPL_CATALYTIC"/>
    <property type="match status" value="1"/>
</dbReference>
<dbReference type="Pfam" id="PF21948">
    <property type="entry name" value="LplA-B_cat"/>
    <property type="match status" value="1"/>
</dbReference>
<evidence type="ECO:0000259" key="4">
    <source>
        <dbReference type="PROSITE" id="PS51733"/>
    </source>
</evidence>
<reference evidence="5 6" key="1">
    <citation type="submission" date="2021-03" db="EMBL/GenBank/DDBJ databases">
        <title>Genomic Encyclopedia of Type Strains, Phase IV (KMG-IV): sequencing the most valuable type-strain genomes for metagenomic binning, comparative biology and taxonomic classification.</title>
        <authorList>
            <person name="Goeker M."/>
        </authorList>
    </citation>
    <scope>NUCLEOTIDE SEQUENCE [LARGE SCALE GENOMIC DNA]</scope>
    <source>
        <strain evidence="5 6">DSM 24738</strain>
    </source>
</reference>
<feature type="site" description="Lowers pKa of active site Cys" evidence="3">
    <location>
        <position position="166"/>
    </location>
</feature>
<dbReference type="EMBL" id="JAGGKT010000008">
    <property type="protein sequence ID" value="MBP1932815.1"/>
    <property type="molecule type" value="Genomic_DNA"/>
</dbReference>